<evidence type="ECO:0000256" key="1">
    <source>
        <dbReference type="ARBA" id="ARBA00007411"/>
    </source>
</evidence>
<organism evidence="7 8">
    <name type="scientific">Blomia tropicalis</name>
    <name type="common">Mite</name>
    <dbReference type="NCBI Taxonomy" id="40697"/>
    <lineage>
        <taxon>Eukaryota</taxon>
        <taxon>Metazoa</taxon>
        <taxon>Ecdysozoa</taxon>
        <taxon>Arthropoda</taxon>
        <taxon>Chelicerata</taxon>
        <taxon>Arachnida</taxon>
        <taxon>Acari</taxon>
        <taxon>Acariformes</taxon>
        <taxon>Sarcoptiformes</taxon>
        <taxon>Astigmata</taxon>
        <taxon>Glycyphagoidea</taxon>
        <taxon>Echimyopodidae</taxon>
        <taxon>Blomia</taxon>
    </lineage>
</organism>
<dbReference type="SMART" id="SM01182">
    <property type="entry name" value="EF-1_beta_acid"/>
    <property type="match status" value="1"/>
</dbReference>
<evidence type="ECO:0000259" key="6">
    <source>
        <dbReference type="SMART" id="SM01182"/>
    </source>
</evidence>
<dbReference type="SMART" id="SM00888">
    <property type="entry name" value="EF1_GNE"/>
    <property type="match status" value="1"/>
</dbReference>
<dbReference type="GO" id="GO:0003746">
    <property type="term" value="F:translation elongation factor activity"/>
    <property type="evidence" value="ECO:0007669"/>
    <property type="project" value="UniProtKB-KW"/>
</dbReference>
<keyword evidence="8" id="KW-1185">Reference proteome</keyword>
<dbReference type="SUPFAM" id="SSF54984">
    <property type="entry name" value="eEF-1beta-like"/>
    <property type="match status" value="1"/>
</dbReference>
<dbReference type="InterPro" id="IPR036219">
    <property type="entry name" value="eEF-1beta-like_sf"/>
</dbReference>
<gene>
    <name evidence="7" type="ORF">RDWZM_003033</name>
</gene>
<dbReference type="Pfam" id="PF10587">
    <property type="entry name" value="EF-1_beta_acid"/>
    <property type="match status" value="1"/>
</dbReference>
<dbReference type="EMBL" id="JAPWDV010000001">
    <property type="protein sequence ID" value="KAJ6224488.1"/>
    <property type="molecule type" value="Genomic_DNA"/>
</dbReference>
<dbReference type="Proteomes" id="UP001142055">
    <property type="component" value="Chromosome 1"/>
</dbReference>
<dbReference type="Gene3D" id="1.20.1050.130">
    <property type="match status" value="1"/>
</dbReference>
<dbReference type="Pfam" id="PF00736">
    <property type="entry name" value="EF1_GNE"/>
    <property type="match status" value="1"/>
</dbReference>
<dbReference type="Gene3D" id="3.30.70.60">
    <property type="match status" value="1"/>
</dbReference>
<protein>
    <recommendedName>
        <fullName evidence="9">Elongation factor 1-beta</fullName>
    </recommendedName>
</protein>
<keyword evidence="3 4" id="KW-0648">Protein biosynthesis</keyword>
<name>A0A9Q0MG25_BLOTA</name>
<dbReference type="AlphaFoldDB" id="A0A9Q0MG25"/>
<accession>A0A9Q0MG25</accession>
<dbReference type="PANTHER" id="PTHR11595">
    <property type="entry name" value="EF-HAND AND COILED-COIL DOMAIN-CONTAINING FAMILY MEMBER"/>
    <property type="match status" value="1"/>
</dbReference>
<dbReference type="InterPro" id="IPR014038">
    <property type="entry name" value="EF1B_bsu/dsu_GNE"/>
</dbReference>
<comment type="similarity">
    <text evidence="1 4">Belongs to the EF-1-beta/EF-1-delta family.</text>
</comment>
<evidence type="ECO:0000313" key="7">
    <source>
        <dbReference type="EMBL" id="KAJ6224488.1"/>
    </source>
</evidence>
<sequence length="222" mass="24481">MAINIGGDINSESGLKNLNDYLASRSYIEGFTASQSDVVLFSAIKNVPNNFPHALRWFNHIKSFGNSKSKLPGVKKALSDFGVTGGAAAADSKDDDDDIDLFGSDDEVDEEAEKLKQDRIKAYSEKKSKKPGPIAKSNVILDVKPWDDETDMKAMEDAVRTIEMDGLVWGVSKLVPLAYGIRKLQIVCVVEDEKVSIDELSEKIQEFEDFVQSVDVAAFQKI</sequence>
<proteinExistence type="inferred from homology"/>
<dbReference type="PROSITE" id="PS00824">
    <property type="entry name" value="EF1BD_1"/>
    <property type="match status" value="1"/>
</dbReference>
<evidence type="ECO:0000256" key="4">
    <source>
        <dbReference type="RuleBase" id="RU003791"/>
    </source>
</evidence>
<dbReference type="GO" id="GO:0005085">
    <property type="term" value="F:guanyl-nucleotide exchange factor activity"/>
    <property type="evidence" value="ECO:0007669"/>
    <property type="project" value="TreeGrafter"/>
</dbReference>
<feature type="domain" description="Translation elongation factor EF1B beta/delta subunit guanine nucleotide exchange" evidence="5">
    <location>
        <begin position="136"/>
        <end position="222"/>
    </location>
</feature>
<dbReference type="PROSITE" id="PS00825">
    <property type="entry name" value="EF1BD_2"/>
    <property type="match status" value="1"/>
</dbReference>
<dbReference type="OMA" id="MPSQADM"/>
<keyword evidence="2 4" id="KW-0251">Elongation factor</keyword>
<dbReference type="PANTHER" id="PTHR11595:SF21">
    <property type="entry name" value="ELONGATION FACTOR 1-BETA"/>
    <property type="match status" value="1"/>
</dbReference>
<dbReference type="InterPro" id="IPR014717">
    <property type="entry name" value="Transl_elong_EF1B/ribsomal_bS6"/>
</dbReference>
<dbReference type="FunFam" id="3.30.70.60:FF:000001">
    <property type="entry name" value="Elongation factor 1-beta 1 like"/>
    <property type="match status" value="1"/>
</dbReference>
<reference evidence="7" key="1">
    <citation type="submission" date="2022-12" db="EMBL/GenBank/DDBJ databases">
        <title>Genome assemblies of Blomia tropicalis.</title>
        <authorList>
            <person name="Cui Y."/>
        </authorList>
    </citation>
    <scope>NUCLEOTIDE SEQUENCE</scope>
    <source>
        <tissue evidence="7">Adult mites</tissue>
    </source>
</reference>
<evidence type="ECO:0000259" key="5">
    <source>
        <dbReference type="SMART" id="SM00888"/>
    </source>
</evidence>
<dbReference type="GO" id="GO:0005829">
    <property type="term" value="C:cytosol"/>
    <property type="evidence" value="ECO:0007669"/>
    <property type="project" value="TreeGrafter"/>
</dbReference>
<dbReference type="InterPro" id="IPR001326">
    <property type="entry name" value="Transl_elong_EF1B_B/D_CS"/>
</dbReference>
<evidence type="ECO:0000256" key="2">
    <source>
        <dbReference type="ARBA" id="ARBA00022768"/>
    </source>
</evidence>
<evidence type="ECO:0000256" key="3">
    <source>
        <dbReference type="ARBA" id="ARBA00022917"/>
    </source>
</evidence>
<comment type="caution">
    <text evidence="7">The sequence shown here is derived from an EMBL/GenBank/DDBJ whole genome shotgun (WGS) entry which is preliminary data.</text>
</comment>
<evidence type="ECO:0008006" key="9">
    <source>
        <dbReference type="Google" id="ProtNLM"/>
    </source>
</evidence>
<dbReference type="InterPro" id="IPR049720">
    <property type="entry name" value="EF1B_bsu/dsu"/>
</dbReference>
<feature type="domain" description="Elongation factor 1 beta central acidic region eukaryote" evidence="6">
    <location>
        <begin position="101"/>
        <end position="127"/>
    </location>
</feature>
<dbReference type="InterPro" id="IPR036282">
    <property type="entry name" value="Glutathione-S-Trfase_C_sf"/>
</dbReference>
<dbReference type="InterPro" id="IPR018940">
    <property type="entry name" value="EF-1_beta_acid_region_euk"/>
</dbReference>
<dbReference type="SUPFAM" id="SSF47616">
    <property type="entry name" value="GST C-terminal domain-like"/>
    <property type="match status" value="1"/>
</dbReference>
<dbReference type="CDD" id="cd00292">
    <property type="entry name" value="EF1B"/>
    <property type="match status" value="1"/>
</dbReference>
<dbReference type="GO" id="GO:0005853">
    <property type="term" value="C:eukaryotic translation elongation factor 1 complex"/>
    <property type="evidence" value="ECO:0007669"/>
    <property type="project" value="InterPro"/>
</dbReference>
<evidence type="ECO:0000313" key="8">
    <source>
        <dbReference type="Proteomes" id="UP001142055"/>
    </source>
</evidence>